<dbReference type="Pfam" id="PF10604">
    <property type="entry name" value="Polyketide_cyc2"/>
    <property type="match status" value="1"/>
</dbReference>
<accession>A0A9R0IED0</accession>
<name>A0A9R0IED0_SPIOL</name>
<gene>
    <name evidence="2" type="primary">LOC110787393</name>
</gene>
<dbReference type="GeneID" id="110787393"/>
<organism evidence="1 2">
    <name type="scientific">Spinacia oleracea</name>
    <name type="common">Spinach</name>
    <dbReference type="NCBI Taxonomy" id="3562"/>
    <lineage>
        <taxon>Eukaryota</taxon>
        <taxon>Viridiplantae</taxon>
        <taxon>Streptophyta</taxon>
        <taxon>Embryophyta</taxon>
        <taxon>Tracheophyta</taxon>
        <taxon>Spermatophyta</taxon>
        <taxon>Magnoliopsida</taxon>
        <taxon>eudicotyledons</taxon>
        <taxon>Gunneridae</taxon>
        <taxon>Pentapetalae</taxon>
        <taxon>Caryophyllales</taxon>
        <taxon>Chenopodiaceae</taxon>
        <taxon>Chenopodioideae</taxon>
        <taxon>Anserineae</taxon>
        <taxon>Spinacia</taxon>
    </lineage>
</organism>
<evidence type="ECO:0000313" key="2">
    <source>
        <dbReference type="RefSeq" id="XP_021847708.1"/>
    </source>
</evidence>
<dbReference type="PANTHER" id="PTHR33789">
    <property type="entry name" value="LACHRYMATORY-FACTOR SYNTHASE"/>
    <property type="match status" value="1"/>
</dbReference>
<proteinExistence type="predicted"/>
<keyword evidence="1" id="KW-1185">Reference proteome</keyword>
<dbReference type="AlphaFoldDB" id="A0A9R0IED0"/>
<evidence type="ECO:0000313" key="1">
    <source>
        <dbReference type="Proteomes" id="UP000813463"/>
    </source>
</evidence>
<dbReference type="Gene3D" id="3.30.530.20">
    <property type="match status" value="1"/>
</dbReference>
<reference evidence="2" key="2">
    <citation type="submission" date="2025-08" db="UniProtKB">
        <authorList>
            <consortium name="RefSeq"/>
        </authorList>
    </citation>
    <scope>IDENTIFICATION</scope>
    <source>
        <tissue evidence="2">Leaf</tissue>
    </source>
</reference>
<dbReference type="SUPFAM" id="SSF55961">
    <property type="entry name" value="Bet v1-like"/>
    <property type="match status" value="1"/>
</dbReference>
<dbReference type="InterPro" id="IPR019587">
    <property type="entry name" value="Polyketide_cyclase/dehydratase"/>
</dbReference>
<dbReference type="OrthoDB" id="1929286at2759"/>
<sequence>MGEQESSKWEGETIVELKLTPQQVWPLIADDFCSLQKWFPHLENCYLVQGVQGEPGMVRCCESTQFGGDGSVRFAKERLLTIDPVQMCLSYDIVDNDVGFKSYVATMRLFPIEGGGVGGGGGGGEDDGKCVGCKFVWTFVADPVEGFTLEGLCELFKGIAHGMATKMEAAFPQTQLS</sequence>
<dbReference type="GO" id="GO:0004864">
    <property type="term" value="F:protein phosphatase inhibitor activity"/>
    <property type="evidence" value="ECO:0007669"/>
    <property type="project" value="UniProtKB-ARBA"/>
</dbReference>
<dbReference type="CDD" id="cd07821">
    <property type="entry name" value="PYR_PYL_RCAR_like"/>
    <property type="match status" value="1"/>
</dbReference>
<dbReference type="Proteomes" id="UP000813463">
    <property type="component" value="Chromosome 1"/>
</dbReference>
<protein>
    <submittedName>
        <fullName evidence="2">Lachrymatory-factor synthase</fullName>
    </submittedName>
</protein>
<dbReference type="PANTHER" id="PTHR33789:SF11">
    <property type="entry name" value="OS05G0202300 PROTEIN"/>
    <property type="match status" value="1"/>
</dbReference>
<reference evidence="1" key="1">
    <citation type="journal article" date="2021" name="Nat. Commun.">
        <title>Genomic analyses provide insights into spinach domestication and the genetic basis of agronomic traits.</title>
        <authorList>
            <person name="Cai X."/>
            <person name="Sun X."/>
            <person name="Xu C."/>
            <person name="Sun H."/>
            <person name="Wang X."/>
            <person name="Ge C."/>
            <person name="Zhang Z."/>
            <person name="Wang Q."/>
            <person name="Fei Z."/>
            <person name="Jiao C."/>
            <person name="Wang Q."/>
        </authorList>
    </citation>
    <scope>NUCLEOTIDE SEQUENCE [LARGE SCALE GENOMIC DNA]</scope>
    <source>
        <strain evidence="1">cv. Varoflay</strain>
    </source>
</reference>
<dbReference type="InterPro" id="IPR023393">
    <property type="entry name" value="START-like_dom_sf"/>
</dbReference>
<dbReference type="KEGG" id="soe:110787393"/>
<dbReference type="InterPro" id="IPR053249">
    <property type="entry name" value="LFS"/>
</dbReference>
<dbReference type="RefSeq" id="XP_021847708.1">
    <property type="nucleotide sequence ID" value="XM_021992016.1"/>
</dbReference>